<comment type="caution">
    <text evidence="1">The sequence shown here is derived from an EMBL/GenBank/DDBJ whole genome shotgun (WGS) entry which is preliminary data.</text>
</comment>
<dbReference type="InterPro" id="IPR009510">
    <property type="entry name" value="T3SS_K"/>
</dbReference>
<dbReference type="Pfam" id="PF06578">
    <property type="entry name" value="YscK"/>
    <property type="match status" value="1"/>
</dbReference>
<dbReference type="RefSeq" id="WP_151654092.1">
    <property type="nucleotide sequence ID" value="NZ_WBVX01000048.1"/>
</dbReference>
<reference evidence="1 2" key="1">
    <citation type="submission" date="2019-09" db="EMBL/GenBank/DDBJ databases">
        <title>Taxonomic organization of the family Brucellaceae based on a phylogenomic approach.</title>
        <authorList>
            <person name="Leclercq S."/>
            <person name="Cloeckaert A."/>
            <person name="Zygmunt M.S."/>
        </authorList>
    </citation>
    <scope>NUCLEOTIDE SEQUENCE [LARGE SCALE GENOMIC DNA]</scope>
    <source>
        <strain evidence="1 2">WS1830</strain>
    </source>
</reference>
<dbReference type="AlphaFoldDB" id="A0A6L3Y503"/>
<evidence type="ECO:0000313" key="1">
    <source>
        <dbReference type="EMBL" id="KAB2676339.1"/>
    </source>
</evidence>
<sequence>MASTGSEKPCHHPGERLHQMDETDTAWRSFLDQPADYVVPEKLSACFDNRISLAQCDLLLRSDRLRPRLSQRLIEHYELPSPAIDPAGEEDRAVALTPSTRFGELILRSGAVFRANAIAGIIDKKHAIRLQTLLGDDVIAFALRNRELAAKNQPLDNIELALDEIVAEGWCCFHGWSMHAPDIVVARLKLKFAAEIPGRTHFNADHHELGAQIVRRVAIEL</sequence>
<name>A0A6L3Y503_9HYPH</name>
<organism evidence="1 2">
    <name type="scientific">Brucella tritici</name>
    <dbReference type="NCBI Taxonomy" id="94626"/>
    <lineage>
        <taxon>Bacteria</taxon>
        <taxon>Pseudomonadati</taxon>
        <taxon>Pseudomonadota</taxon>
        <taxon>Alphaproteobacteria</taxon>
        <taxon>Hyphomicrobiales</taxon>
        <taxon>Brucellaceae</taxon>
        <taxon>Brucella/Ochrobactrum group</taxon>
        <taxon>Brucella</taxon>
    </lineage>
</organism>
<gene>
    <name evidence="1" type="ORF">F9L08_26705</name>
</gene>
<accession>A0A6L3Y503</accession>
<dbReference type="Proteomes" id="UP000481643">
    <property type="component" value="Unassembled WGS sequence"/>
</dbReference>
<evidence type="ECO:0000313" key="2">
    <source>
        <dbReference type="Proteomes" id="UP000481643"/>
    </source>
</evidence>
<proteinExistence type="predicted"/>
<dbReference type="EMBL" id="WBVX01000048">
    <property type="protein sequence ID" value="KAB2676339.1"/>
    <property type="molecule type" value="Genomic_DNA"/>
</dbReference>
<protein>
    <submittedName>
        <fullName evidence="1">Uncharacterized protein</fullName>
    </submittedName>
</protein>